<dbReference type="AlphaFoldDB" id="A0A4R6TI00"/>
<keyword evidence="2" id="KW-1185">Reference proteome</keyword>
<evidence type="ECO:0000313" key="2">
    <source>
        <dbReference type="Proteomes" id="UP000295390"/>
    </source>
</evidence>
<proteinExistence type="predicted"/>
<name>A0A4R6TI00_9FLAO</name>
<dbReference type="EMBL" id="SNYH01000001">
    <property type="protein sequence ID" value="TDQ30243.1"/>
    <property type="molecule type" value="Genomic_DNA"/>
</dbReference>
<accession>A0A4R6TI00</accession>
<comment type="caution">
    <text evidence="1">The sequence shown here is derived from an EMBL/GenBank/DDBJ whole genome shotgun (WGS) entry which is preliminary data.</text>
</comment>
<evidence type="ECO:0008006" key="3">
    <source>
        <dbReference type="Google" id="ProtNLM"/>
    </source>
</evidence>
<dbReference type="Proteomes" id="UP000295390">
    <property type="component" value="Unassembled WGS sequence"/>
</dbReference>
<reference evidence="1 2" key="1">
    <citation type="submission" date="2019-03" db="EMBL/GenBank/DDBJ databases">
        <title>Genomic Encyclopedia of Type Strains, Phase III (KMG-III): the genomes of soil and plant-associated and newly described type strains.</title>
        <authorList>
            <person name="Whitman W."/>
        </authorList>
    </citation>
    <scope>NUCLEOTIDE SEQUENCE [LARGE SCALE GENOMIC DNA]</scope>
    <source>
        <strain evidence="1 2">CECT 8283</strain>
    </source>
</reference>
<gene>
    <name evidence="1" type="ORF">DFQ07_0583</name>
</gene>
<protein>
    <recommendedName>
        <fullName evidence="3">Tetratricopeptide repeat protein</fullName>
    </recommendedName>
</protein>
<sequence length="249" mass="28761">MVNLDTNKYIQLLEKPESVSTEHSSEITAIIQEYPYFQSARALRLKILKNQESYKYNNELKITASYTTDRTVLFDFITSEAFKEIPKKEEKLSIKDKILPKKKTTEVEIIEEDLAIGKPLSFNQNETFSFNQWLQLSSKTAIVRDNTNVEKAQKEEPSIKSEYDAIIDRFIETAPKISRPSKTSAPDIKVAENQQSNQLATETLAKVYLEQKKYDSAIQAYKILSLKYPEKSGFFADQIKRIQILQNNK</sequence>
<evidence type="ECO:0000313" key="1">
    <source>
        <dbReference type="EMBL" id="TDQ30243.1"/>
    </source>
</evidence>
<dbReference type="RefSeq" id="WP_317126679.1">
    <property type="nucleotide sequence ID" value="NZ_SNYH01000001.1"/>
</dbReference>
<organism evidence="1 2">
    <name type="scientific">Tenacibaculum caenipelagi</name>
    <dbReference type="NCBI Taxonomy" id="1325435"/>
    <lineage>
        <taxon>Bacteria</taxon>
        <taxon>Pseudomonadati</taxon>
        <taxon>Bacteroidota</taxon>
        <taxon>Flavobacteriia</taxon>
        <taxon>Flavobacteriales</taxon>
        <taxon>Flavobacteriaceae</taxon>
        <taxon>Tenacibaculum</taxon>
    </lineage>
</organism>